<evidence type="ECO:0000256" key="6">
    <source>
        <dbReference type="ARBA" id="ARBA00022777"/>
    </source>
</evidence>
<dbReference type="PANTHER" id="PTHR30409:SF1">
    <property type="entry name" value="CARBAMATE KINASE-RELATED"/>
    <property type="match status" value="1"/>
</dbReference>
<dbReference type="InterPro" id="IPR001048">
    <property type="entry name" value="Asp/Glu/Uridylate_kinase"/>
</dbReference>
<keyword evidence="4" id="KW-0056">Arginine metabolism</keyword>
<comment type="caution">
    <text evidence="11">The sequence shown here is derived from an EMBL/GenBank/DDBJ whole genome shotgun (WGS) entry which is preliminary data.</text>
</comment>
<dbReference type="Pfam" id="PF00696">
    <property type="entry name" value="AA_kinase"/>
    <property type="match status" value="1"/>
</dbReference>
<gene>
    <name evidence="11" type="ORF">T472_0207035</name>
</gene>
<dbReference type="Proteomes" id="UP000017747">
    <property type="component" value="Unassembled WGS sequence"/>
</dbReference>
<dbReference type="RefSeq" id="WP_023388705.1">
    <property type="nucleotide sequence ID" value="NZ_AXUN02000135.1"/>
</dbReference>
<keyword evidence="6 9" id="KW-0418">Kinase</keyword>
<comment type="pathway">
    <text evidence="1">Metabolic intermediate metabolism; carbamoyl phosphate degradation; CO(2) and NH(3) from carbamoyl phosphate: step 1/1.</text>
</comment>
<dbReference type="NCBIfam" id="NF009007">
    <property type="entry name" value="PRK12352.1"/>
    <property type="match status" value="1"/>
</dbReference>
<dbReference type="AlphaFoldDB" id="V7I4U7"/>
<dbReference type="PATRIC" id="fig|994573.3.peg.1307"/>
<comment type="catalytic activity">
    <reaction evidence="7">
        <text>hydrogencarbonate + NH4(+) + ATP = carbamoyl phosphate + ADP + H2O + H(+)</text>
        <dbReference type="Rhea" id="RHEA:10152"/>
        <dbReference type="ChEBI" id="CHEBI:15377"/>
        <dbReference type="ChEBI" id="CHEBI:15378"/>
        <dbReference type="ChEBI" id="CHEBI:17544"/>
        <dbReference type="ChEBI" id="CHEBI:28938"/>
        <dbReference type="ChEBI" id="CHEBI:30616"/>
        <dbReference type="ChEBI" id="CHEBI:58228"/>
        <dbReference type="ChEBI" id="CHEBI:456216"/>
        <dbReference type="EC" id="2.7.2.2"/>
    </reaction>
</comment>
<sequence>MGKKIVIALGGNALGNSVSEQLAQVSEAAVSIANLIETGNELVITHGNGPQVGMIHKGLNHSYSEGVIGTEMPFAECSALSGGYIGYHIQNALVNEFKKRGLDKQVATVITQVVVDPEDPAFNGPSKPIGEFVSFEESERIAREKGYVFVEDSGRGYRRVVPSPQPVDIVEIEAIRKLSDEGMVVIACGGGGIPVVAVDGGYKGVDAVIDKDATSNLLAELLDANVLMVLTAVDNVAINFNKPDMRKLQRVSRTDLEKYVLEGHFAKGSMLPKVQAAIGFVRNRLGREAVITSLENSALAMAEGNGTIVYEALT</sequence>
<dbReference type="OrthoDB" id="9766717at2"/>
<dbReference type="CDD" id="cd04235">
    <property type="entry name" value="AAK_CK"/>
    <property type="match status" value="1"/>
</dbReference>
<evidence type="ECO:0000256" key="2">
    <source>
        <dbReference type="ARBA" id="ARBA00011066"/>
    </source>
</evidence>
<accession>V7I4U7</accession>
<evidence type="ECO:0000259" key="10">
    <source>
        <dbReference type="Pfam" id="PF00696"/>
    </source>
</evidence>
<feature type="domain" description="Aspartate/glutamate/uridylate kinase" evidence="10">
    <location>
        <begin position="3"/>
        <end position="292"/>
    </location>
</feature>
<dbReference type="FunFam" id="3.40.1160.10:FF:000007">
    <property type="entry name" value="Carbamate kinase"/>
    <property type="match status" value="1"/>
</dbReference>
<evidence type="ECO:0000256" key="3">
    <source>
        <dbReference type="ARBA" id="ARBA00013070"/>
    </source>
</evidence>
<dbReference type="PIRSF" id="PIRSF000723">
    <property type="entry name" value="Carbamate_kin"/>
    <property type="match status" value="1"/>
</dbReference>
<dbReference type="PRINTS" id="PR01469">
    <property type="entry name" value="CARBMTKINASE"/>
</dbReference>
<dbReference type="GO" id="GO:0005829">
    <property type="term" value="C:cytosol"/>
    <property type="evidence" value="ECO:0007669"/>
    <property type="project" value="TreeGrafter"/>
</dbReference>
<comment type="similarity">
    <text evidence="2 9">Belongs to the carbamate kinase family.</text>
</comment>
<evidence type="ECO:0000313" key="12">
    <source>
        <dbReference type="Proteomes" id="UP000017747"/>
    </source>
</evidence>
<proteinExistence type="inferred from homology"/>
<evidence type="ECO:0000256" key="8">
    <source>
        <dbReference type="NCBIfam" id="TIGR00746"/>
    </source>
</evidence>
<dbReference type="InterPro" id="IPR036393">
    <property type="entry name" value="AceGlu_kinase-like_sf"/>
</dbReference>
<protein>
    <recommendedName>
        <fullName evidence="3 8">Carbamate kinase</fullName>
    </recommendedName>
</protein>
<evidence type="ECO:0000256" key="5">
    <source>
        <dbReference type="ARBA" id="ARBA00022679"/>
    </source>
</evidence>
<dbReference type="InterPro" id="IPR003964">
    <property type="entry name" value="Carb_kinase"/>
</dbReference>
<dbReference type="GO" id="GO:0008804">
    <property type="term" value="F:carbamate kinase activity"/>
    <property type="evidence" value="ECO:0007669"/>
    <property type="project" value="UniProtKB-UniRule"/>
</dbReference>
<keyword evidence="5 9" id="KW-0808">Transferase</keyword>
<organism evidence="11 12">
    <name type="scientific">Youngiibacter fragilis 232.1</name>
    <dbReference type="NCBI Taxonomy" id="994573"/>
    <lineage>
        <taxon>Bacteria</taxon>
        <taxon>Bacillati</taxon>
        <taxon>Bacillota</taxon>
        <taxon>Clostridia</taxon>
        <taxon>Eubacteriales</taxon>
        <taxon>Clostridiaceae</taxon>
        <taxon>Youngiibacter</taxon>
    </lineage>
</organism>
<dbReference type="UniPathway" id="UPA00996">
    <property type="reaction ID" value="UER00366"/>
</dbReference>
<dbReference type="EMBL" id="AXUN02000135">
    <property type="protein sequence ID" value="ETA81260.1"/>
    <property type="molecule type" value="Genomic_DNA"/>
</dbReference>
<dbReference type="Gene3D" id="3.40.1160.10">
    <property type="entry name" value="Acetylglutamate kinase-like"/>
    <property type="match status" value="1"/>
</dbReference>
<evidence type="ECO:0000256" key="1">
    <source>
        <dbReference type="ARBA" id="ARBA00005118"/>
    </source>
</evidence>
<evidence type="ECO:0000256" key="9">
    <source>
        <dbReference type="PIRNR" id="PIRNR000723"/>
    </source>
</evidence>
<evidence type="ECO:0000313" key="11">
    <source>
        <dbReference type="EMBL" id="ETA81260.1"/>
    </source>
</evidence>
<dbReference type="GO" id="GO:0019546">
    <property type="term" value="P:L-arginine deiminase pathway"/>
    <property type="evidence" value="ECO:0007669"/>
    <property type="project" value="TreeGrafter"/>
</dbReference>
<evidence type="ECO:0000256" key="4">
    <source>
        <dbReference type="ARBA" id="ARBA00022503"/>
    </source>
</evidence>
<dbReference type="STRING" id="994573.T472_0207035"/>
<evidence type="ECO:0000256" key="7">
    <source>
        <dbReference type="ARBA" id="ARBA00048467"/>
    </source>
</evidence>
<dbReference type="eggNOG" id="COG0549">
    <property type="taxonomic scope" value="Bacteria"/>
</dbReference>
<dbReference type="PANTHER" id="PTHR30409">
    <property type="entry name" value="CARBAMATE KINASE"/>
    <property type="match status" value="1"/>
</dbReference>
<reference evidence="11 12" key="1">
    <citation type="journal article" date="2014" name="Genome Announc.">
        <title>Genome Sequence of Youngiibacter fragilis, the Type Strain of the Genus Youngiibacter.</title>
        <authorList>
            <person name="Wawrik C.B."/>
            <person name="Callaghan A.V."/>
            <person name="Stamps B.W."/>
            <person name="Wawrik B."/>
        </authorList>
    </citation>
    <scope>NUCLEOTIDE SEQUENCE [LARGE SCALE GENOMIC DNA]</scope>
    <source>
        <strain evidence="11 12">232.1</strain>
    </source>
</reference>
<dbReference type="SUPFAM" id="SSF53633">
    <property type="entry name" value="Carbamate kinase-like"/>
    <property type="match status" value="1"/>
</dbReference>
<keyword evidence="12" id="KW-1185">Reference proteome</keyword>
<dbReference type="NCBIfam" id="TIGR00746">
    <property type="entry name" value="arcC"/>
    <property type="match status" value="1"/>
</dbReference>
<name>V7I4U7_9CLOT</name>